<evidence type="ECO:0000313" key="4">
    <source>
        <dbReference type="Proteomes" id="UP001308179"/>
    </source>
</evidence>
<feature type="domain" description="AB hydrolase-1" evidence="2">
    <location>
        <begin position="41"/>
        <end position="204"/>
    </location>
</feature>
<dbReference type="Proteomes" id="UP001308179">
    <property type="component" value="Unassembled WGS sequence"/>
</dbReference>
<evidence type="ECO:0000256" key="1">
    <source>
        <dbReference type="SAM" id="MobiDB-lite"/>
    </source>
</evidence>
<dbReference type="Pfam" id="PF12697">
    <property type="entry name" value="Abhydrolase_6"/>
    <property type="match status" value="1"/>
</dbReference>
<name>A0ABR0LC53_9PEZI</name>
<protein>
    <recommendedName>
        <fullName evidence="2">AB hydrolase-1 domain-containing protein</fullName>
    </recommendedName>
</protein>
<keyword evidence="4" id="KW-1185">Reference proteome</keyword>
<reference evidence="3 4" key="1">
    <citation type="submission" date="2023-08" db="EMBL/GenBank/DDBJ databases">
        <title>Black Yeasts Isolated from many extreme environments.</title>
        <authorList>
            <person name="Coleine C."/>
            <person name="Stajich J.E."/>
            <person name="Selbmann L."/>
        </authorList>
    </citation>
    <scope>NUCLEOTIDE SEQUENCE [LARGE SCALE GENOMIC DNA]</scope>
    <source>
        <strain evidence="3 4">CCFEE 5386</strain>
    </source>
</reference>
<evidence type="ECO:0000313" key="3">
    <source>
        <dbReference type="EMBL" id="KAK5146223.1"/>
    </source>
</evidence>
<evidence type="ECO:0000259" key="2">
    <source>
        <dbReference type="Pfam" id="PF12697"/>
    </source>
</evidence>
<feature type="compositionally biased region" description="Polar residues" evidence="1">
    <location>
        <begin position="15"/>
        <end position="24"/>
    </location>
</feature>
<organism evidence="3 4">
    <name type="scientific">Rachicladosporium monterosium</name>
    <dbReference type="NCBI Taxonomy" id="1507873"/>
    <lineage>
        <taxon>Eukaryota</taxon>
        <taxon>Fungi</taxon>
        <taxon>Dikarya</taxon>
        <taxon>Ascomycota</taxon>
        <taxon>Pezizomycotina</taxon>
        <taxon>Dothideomycetes</taxon>
        <taxon>Dothideomycetidae</taxon>
        <taxon>Cladosporiales</taxon>
        <taxon>Cladosporiaceae</taxon>
        <taxon>Rachicladosporium</taxon>
    </lineage>
</organism>
<proteinExistence type="predicted"/>
<comment type="caution">
    <text evidence="3">The sequence shown here is derived from an EMBL/GenBank/DDBJ whole genome shotgun (WGS) entry which is preliminary data.</text>
</comment>
<gene>
    <name evidence="3" type="ORF">LTR32_002162</name>
</gene>
<accession>A0ABR0LC53</accession>
<feature type="region of interest" description="Disordered" evidence="1">
    <location>
        <begin position="1"/>
        <end position="33"/>
    </location>
</feature>
<dbReference type="InterPro" id="IPR052897">
    <property type="entry name" value="Sec-Metab_Biosynth_Hydrolase"/>
</dbReference>
<sequence length="213" mass="23342">MALREQTLQAPDGTPPSSRLQRQPSGHAINRRQPAADRLERRYTHVAQTIELAADRGGDVVLVIHSRGGHCGSDAAQSLSKADREKAGLSIYFATNGPEDWHDVKHSVCRPMRVDEIFYNDCTPEQIEAASKDIRPQSTLCFLLPLTHAAWNHIPSTYLVCENNAIPLVAQETKIAHPEASFTVERCAASHSPALSMPDFTADVVRRAAGAKT</sequence>
<dbReference type="EMBL" id="JAVRRR010000100">
    <property type="protein sequence ID" value="KAK5146223.1"/>
    <property type="molecule type" value="Genomic_DNA"/>
</dbReference>
<dbReference type="InterPro" id="IPR000073">
    <property type="entry name" value="AB_hydrolase_1"/>
</dbReference>
<dbReference type="Gene3D" id="3.40.50.1820">
    <property type="entry name" value="alpha/beta hydrolase"/>
    <property type="match status" value="1"/>
</dbReference>
<dbReference type="PANTHER" id="PTHR37017">
    <property type="entry name" value="AB HYDROLASE-1 DOMAIN-CONTAINING PROTEIN-RELATED"/>
    <property type="match status" value="1"/>
</dbReference>
<dbReference type="InterPro" id="IPR029058">
    <property type="entry name" value="AB_hydrolase_fold"/>
</dbReference>
<dbReference type="PANTHER" id="PTHR37017:SF11">
    <property type="entry name" value="ESTERASE_LIPASE_THIOESTERASE DOMAIN-CONTAINING PROTEIN"/>
    <property type="match status" value="1"/>
</dbReference>